<dbReference type="OrthoDB" id="3194419at2"/>
<dbReference type="EMBL" id="PJMY01000003">
    <property type="protein sequence ID" value="PKV95929.1"/>
    <property type="molecule type" value="Genomic_DNA"/>
</dbReference>
<evidence type="ECO:0000313" key="1">
    <source>
        <dbReference type="EMBL" id="PKV95929.1"/>
    </source>
</evidence>
<accession>A0A2N3WPY3</accession>
<sequence length="385" mass="42360">MTERAYTALAYDTVTGRFLADIDLQTDPTWSARINDTGGWQIVAELQDRAHRDVVRGWCVPWRTSVAILYGATVCQAGPIVGYAPSDSQPQVQISGKGIWEMFNHRLLFNAAWDPTAKPITDPSADFTVNGPLYKIARELVNNAMNWQHRAGGGLPIDLPAQVPDDYSNTRTWHGWEMATPGQRLQELTQVQNGPDVLFQPYLTVVNGFRTIRHQLLIGSPYLQQRGVPLNFNFGNTLVSMTVQGDGTSQANSAFVKGTGNEAGTLYGYATNNVRVQIGWPALDMVDSNHTSVLDPVALNAYAAGDLTLYGSVPEQWEAVVLADADPQWGQYLPGHFANYSFQDHPWIPDGTYSQRILGVSDGGGQSGQRATVKHQLQNYLLPLT</sequence>
<keyword evidence="2" id="KW-1185">Reference proteome</keyword>
<dbReference type="Proteomes" id="UP000233750">
    <property type="component" value="Unassembled WGS sequence"/>
</dbReference>
<name>A0A2N3WPY3_9PSEU</name>
<evidence type="ECO:0000313" key="2">
    <source>
        <dbReference type="Proteomes" id="UP000233750"/>
    </source>
</evidence>
<organism evidence="1 2">
    <name type="scientific">Amycolatopsis echigonensis</name>
    <dbReference type="NCBI Taxonomy" id="2576905"/>
    <lineage>
        <taxon>Bacteria</taxon>
        <taxon>Bacillati</taxon>
        <taxon>Actinomycetota</taxon>
        <taxon>Actinomycetes</taxon>
        <taxon>Pseudonocardiales</taxon>
        <taxon>Pseudonocardiaceae</taxon>
        <taxon>Amycolatopsis</taxon>
    </lineage>
</organism>
<gene>
    <name evidence="1" type="ORF">ATK30_6862</name>
</gene>
<reference evidence="1 2" key="1">
    <citation type="submission" date="2017-12" db="EMBL/GenBank/DDBJ databases">
        <title>Sequencing the genomes of 1000 Actinobacteria strains.</title>
        <authorList>
            <person name="Klenk H.-P."/>
        </authorList>
    </citation>
    <scope>NUCLEOTIDE SEQUENCE [LARGE SCALE GENOMIC DNA]</scope>
    <source>
        <strain evidence="1 2">DSM 45165</strain>
    </source>
</reference>
<evidence type="ECO:0008006" key="3">
    <source>
        <dbReference type="Google" id="ProtNLM"/>
    </source>
</evidence>
<protein>
    <recommendedName>
        <fullName evidence="3">Minor tail protein</fullName>
    </recommendedName>
</protein>
<comment type="caution">
    <text evidence="1">The sequence shown here is derived from an EMBL/GenBank/DDBJ whole genome shotgun (WGS) entry which is preliminary data.</text>
</comment>
<dbReference type="RefSeq" id="WP_101438860.1">
    <property type="nucleotide sequence ID" value="NZ_PJMY01000003.1"/>
</dbReference>
<dbReference type="AlphaFoldDB" id="A0A2N3WPY3"/>
<proteinExistence type="predicted"/>